<dbReference type="FunFam" id="1.20.58.340:FF:000004">
    <property type="entry name" value="Magnesium transport protein CorA"/>
    <property type="match status" value="1"/>
</dbReference>
<dbReference type="Pfam" id="PF01544">
    <property type="entry name" value="CorA"/>
    <property type="match status" value="1"/>
</dbReference>
<dbReference type="NCBIfam" id="TIGR00383">
    <property type="entry name" value="corA"/>
    <property type="match status" value="1"/>
</dbReference>
<evidence type="ECO:0000256" key="8">
    <source>
        <dbReference type="ARBA" id="ARBA00023065"/>
    </source>
</evidence>
<evidence type="ECO:0000256" key="7">
    <source>
        <dbReference type="ARBA" id="ARBA00022989"/>
    </source>
</evidence>
<dbReference type="GO" id="GO:0015095">
    <property type="term" value="F:magnesium ion transmembrane transporter activity"/>
    <property type="evidence" value="ECO:0007669"/>
    <property type="project" value="UniProtKB-UniRule"/>
</dbReference>
<dbReference type="EMBL" id="NMUQ01000001">
    <property type="protein sequence ID" value="OXM16087.1"/>
    <property type="molecule type" value="Genomic_DNA"/>
</dbReference>
<evidence type="ECO:0000256" key="9">
    <source>
        <dbReference type="ARBA" id="ARBA00023136"/>
    </source>
</evidence>
<evidence type="ECO:0000313" key="14">
    <source>
        <dbReference type="Proteomes" id="UP000215145"/>
    </source>
</evidence>
<evidence type="ECO:0000256" key="11">
    <source>
        <dbReference type="ARBA" id="ARBA00045497"/>
    </source>
</evidence>
<dbReference type="OrthoDB" id="9803416at2"/>
<sequence>MLRIMAMDKKNKLRKDVRLEELNTLDPVWYWVDIGQPNEQEIGLLEEHFQFHPLAIEDCLHLLQRPKMDLYEDVQFFVMHSLDCDTLKPHEINLFLGPNYAVTFHFGACPEIDDAWKMMAVHTKYPSKGHLVVAHGVLDRLVDHYFPAIYGLEDQLLDADPSSKGYTDSSSIDNVFEIRSKLLKLRKTIVPMRDLLYRVITTMEAVPGMKDFRPFFHDIYDHLLKQSETLEACRDMTADMRDSYISYNANRMNGIMKTLTVITTIFMPLTFMAGIYGMNFTRMPELEWDYGYFMALGIMVIVAGSMFAWFKRKGWFS</sequence>
<accession>A0A229P1Z5</accession>
<gene>
    <name evidence="12 13" type="primary">corA</name>
    <name evidence="13" type="ORF">CGZ75_05135</name>
</gene>
<comment type="similarity">
    <text evidence="2 12">Belongs to the CorA metal ion transporter (MIT) (TC 1.A.35) family.</text>
</comment>
<dbReference type="Proteomes" id="UP000215145">
    <property type="component" value="Unassembled WGS sequence"/>
</dbReference>
<dbReference type="PANTHER" id="PTHR46494:SF1">
    <property type="entry name" value="CORA FAMILY METAL ION TRANSPORTER (EUROFUNG)"/>
    <property type="match status" value="1"/>
</dbReference>
<evidence type="ECO:0000256" key="6">
    <source>
        <dbReference type="ARBA" id="ARBA00022842"/>
    </source>
</evidence>
<keyword evidence="5 12" id="KW-0812">Transmembrane</keyword>
<dbReference type="CDD" id="cd12831">
    <property type="entry name" value="TmCorA-like_u2"/>
    <property type="match status" value="1"/>
</dbReference>
<comment type="catalytic activity">
    <reaction evidence="10">
        <text>Mg(2+)(in) = Mg(2+)(out)</text>
        <dbReference type="Rhea" id="RHEA:29827"/>
        <dbReference type="ChEBI" id="CHEBI:18420"/>
    </reaction>
</comment>
<dbReference type="GO" id="GO:0050897">
    <property type="term" value="F:cobalt ion binding"/>
    <property type="evidence" value="ECO:0007669"/>
    <property type="project" value="TreeGrafter"/>
</dbReference>
<dbReference type="InterPro" id="IPR045863">
    <property type="entry name" value="CorA_TM1_TM2"/>
</dbReference>
<feature type="transmembrane region" description="Helical" evidence="12">
    <location>
        <begin position="259"/>
        <end position="278"/>
    </location>
</feature>
<dbReference type="GO" id="GO:0005886">
    <property type="term" value="C:plasma membrane"/>
    <property type="evidence" value="ECO:0007669"/>
    <property type="project" value="UniProtKB-SubCell"/>
</dbReference>
<keyword evidence="7 12" id="KW-1133">Transmembrane helix</keyword>
<dbReference type="GO" id="GO:0000287">
    <property type="term" value="F:magnesium ion binding"/>
    <property type="evidence" value="ECO:0007669"/>
    <property type="project" value="TreeGrafter"/>
</dbReference>
<dbReference type="SUPFAM" id="SSF143865">
    <property type="entry name" value="CorA soluble domain-like"/>
    <property type="match status" value="1"/>
</dbReference>
<evidence type="ECO:0000256" key="1">
    <source>
        <dbReference type="ARBA" id="ARBA00004651"/>
    </source>
</evidence>
<evidence type="ECO:0000256" key="3">
    <source>
        <dbReference type="ARBA" id="ARBA00022448"/>
    </source>
</evidence>
<evidence type="ECO:0000256" key="5">
    <source>
        <dbReference type="ARBA" id="ARBA00022692"/>
    </source>
</evidence>
<comment type="subcellular location">
    <subcellularLocation>
        <location evidence="1">Cell membrane</location>
        <topology evidence="1">Multi-pass membrane protein</topology>
    </subcellularLocation>
    <subcellularLocation>
        <location evidence="12">Membrane</location>
        <topology evidence="12">Multi-pass membrane protein</topology>
    </subcellularLocation>
</comment>
<keyword evidence="8 12" id="KW-0406">Ion transport</keyword>
<dbReference type="Gene3D" id="3.30.460.20">
    <property type="entry name" value="CorA soluble domain-like"/>
    <property type="match status" value="1"/>
</dbReference>
<evidence type="ECO:0000256" key="12">
    <source>
        <dbReference type="RuleBase" id="RU362010"/>
    </source>
</evidence>
<evidence type="ECO:0000256" key="4">
    <source>
        <dbReference type="ARBA" id="ARBA00022475"/>
    </source>
</evidence>
<reference evidence="13 14" key="1">
    <citation type="submission" date="2017-07" db="EMBL/GenBank/DDBJ databases">
        <title>Paenibacillus herberti R33 genome sequencing and assembly.</title>
        <authorList>
            <person name="Su W."/>
        </authorList>
    </citation>
    <scope>NUCLEOTIDE SEQUENCE [LARGE SCALE GENOMIC DNA]</scope>
    <source>
        <strain evidence="13 14">R33</strain>
    </source>
</reference>
<organism evidence="13 14">
    <name type="scientific">Paenibacillus herberti</name>
    <dbReference type="NCBI Taxonomy" id="1619309"/>
    <lineage>
        <taxon>Bacteria</taxon>
        <taxon>Bacillati</taxon>
        <taxon>Bacillota</taxon>
        <taxon>Bacilli</taxon>
        <taxon>Bacillales</taxon>
        <taxon>Paenibacillaceae</taxon>
        <taxon>Paenibacillus</taxon>
    </lineage>
</organism>
<dbReference type="InterPro" id="IPR045861">
    <property type="entry name" value="CorA_cytoplasmic_dom"/>
</dbReference>
<dbReference type="PANTHER" id="PTHR46494">
    <property type="entry name" value="CORA FAMILY METAL ION TRANSPORTER (EUROFUNG)"/>
    <property type="match status" value="1"/>
</dbReference>
<dbReference type="SUPFAM" id="SSF144083">
    <property type="entry name" value="Magnesium transport protein CorA, transmembrane region"/>
    <property type="match status" value="1"/>
</dbReference>
<keyword evidence="14" id="KW-1185">Reference proteome</keyword>
<protein>
    <recommendedName>
        <fullName evidence="12">Magnesium transport protein CorA</fullName>
    </recommendedName>
</protein>
<dbReference type="RefSeq" id="WP_089523172.1">
    <property type="nucleotide sequence ID" value="NZ_NMUQ01000001.1"/>
</dbReference>
<feature type="transmembrane region" description="Helical" evidence="12">
    <location>
        <begin position="290"/>
        <end position="310"/>
    </location>
</feature>
<dbReference type="Gene3D" id="1.20.58.340">
    <property type="entry name" value="Magnesium transport protein CorA, transmembrane region"/>
    <property type="match status" value="2"/>
</dbReference>
<dbReference type="InterPro" id="IPR004488">
    <property type="entry name" value="Mg/Co-transport_prot_CorA"/>
</dbReference>
<keyword evidence="9 12" id="KW-0472">Membrane</keyword>
<evidence type="ECO:0000256" key="2">
    <source>
        <dbReference type="ARBA" id="ARBA00009765"/>
    </source>
</evidence>
<keyword evidence="6 12" id="KW-0460">Magnesium</keyword>
<comment type="caution">
    <text evidence="13">The sequence shown here is derived from an EMBL/GenBank/DDBJ whole genome shotgun (WGS) entry which is preliminary data.</text>
</comment>
<proteinExistence type="inferred from homology"/>
<keyword evidence="4 12" id="KW-1003">Cell membrane</keyword>
<evidence type="ECO:0000313" key="13">
    <source>
        <dbReference type="EMBL" id="OXM16087.1"/>
    </source>
</evidence>
<dbReference type="AlphaFoldDB" id="A0A229P1Z5"/>
<keyword evidence="3 12" id="KW-0813">Transport</keyword>
<name>A0A229P1Z5_9BACL</name>
<evidence type="ECO:0000256" key="10">
    <source>
        <dbReference type="ARBA" id="ARBA00034269"/>
    </source>
</evidence>
<comment type="function">
    <text evidence="11">Mediates influx of magnesium ions. Alternates between open and closed states. Activated by low cytoplasmic Mg(2+) levels. Inactive when cytoplasmic Mg(2+) levels are high.</text>
</comment>
<dbReference type="InterPro" id="IPR002523">
    <property type="entry name" value="MgTranspt_CorA/ZnTranspt_ZntB"/>
</dbReference>
<dbReference type="GO" id="GO:0015087">
    <property type="term" value="F:cobalt ion transmembrane transporter activity"/>
    <property type="evidence" value="ECO:0007669"/>
    <property type="project" value="UniProtKB-UniRule"/>
</dbReference>